<dbReference type="InterPro" id="IPR029071">
    <property type="entry name" value="Ubiquitin-like_domsf"/>
</dbReference>
<feature type="compositionally biased region" description="Low complexity" evidence="1">
    <location>
        <begin position="716"/>
        <end position="754"/>
    </location>
</feature>
<dbReference type="AlphaFoldDB" id="A0A9P6QFB7"/>
<comment type="caution">
    <text evidence="3">The sequence shown here is derived from an EMBL/GenBank/DDBJ whole genome shotgun (WGS) entry which is preliminary data.</text>
</comment>
<dbReference type="CDD" id="cd16105">
    <property type="entry name" value="Ubl_ASPSCR1_like"/>
    <property type="match status" value="1"/>
</dbReference>
<dbReference type="GO" id="GO:0006886">
    <property type="term" value="P:intracellular protein transport"/>
    <property type="evidence" value="ECO:0007669"/>
    <property type="project" value="TreeGrafter"/>
</dbReference>
<dbReference type="GO" id="GO:0005634">
    <property type="term" value="C:nucleus"/>
    <property type="evidence" value="ECO:0007669"/>
    <property type="project" value="TreeGrafter"/>
</dbReference>
<evidence type="ECO:0000313" key="4">
    <source>
        <dbReference type="Proteomes" id="UP000807716"/>
    </source>
</evidence>
<proteinExistence type="predicted"/>
<evidence type="ECO:0000259" key="2">
    <source>
        <dbReference type="PROSITE" id="PS50033"/>
    </source>
</evidence>
<dbReference type="Pfam" id="PF11470">
    <property type="entry name" value="TUG-UBL1"/>
    <property type="match status" value="1"/>
</dbReference>
<dbReference type="PANTHER" id="PTHR46467:SF1">
    <property type="entry name" value="TETHER CONTAINING UBX DOMAIN FOR GLUT4"/>
    <property type="match status" value="1"/>
</dbReference>
<feature type="compositionally biased region" description="Pro residues" evidence="1">
    <location>
        <begin position="518"/>
        <end position="533"/>
    </location>
</feature>
<evidence type="ECO:0000256" key="1">
    <source>
        <dbReference type="SAM" id="MobiDB-lite"/>
    </source>
</evidence>
<dbReference type="CDD" id="cd17075">
    <property type="entry name" value="UBX1_UBXN9"/>
    <property type="match status" value="1"/>
</dbReference>
<reference evidence="3" key="1">
    <citation type="journal article" date="2020" name="Fungal Divers.">
        <title>Resolving the Mortierellaceae phylogeny through synthesis of multi-gene phylogenetics and phylogenomics.</title>
        <authorList>
            <person name="Vandepol N."/>
            <person name="Liber J."/>
            <person name="Desiro A."/>
            <person name="Na H."/>
            <person name="Kennedy M."/>
            <person name="Barry K."/>
            <person name="Grigoriev I.V."/>
            <person name="Miller A.N."/>
            <person name="O'Donnell K."/>
            <person name="Stajich J.E."/>
            <person name="Bonito G."/>
        </authorList>
    </citation>
    <scope>NUCLEOTIDE SEQUENCE</scope>
    <source>
        <strain evidence="3">BC1065</strain>
    </source>
</reference>
<feature type="region of interest" description="Disordered" evidence="1">
    <location>
        <begin position="213"/>
        <end position="282"/>
    </location>
</feature>
<dbReference type="CDD" id="cd16118">
    <property type="entry name" value="UBX2_UBXN9"/>
    <property type="match status" value="1"/>
</dbReference>
<accession>A0A9P6QFB7</accession>
<dbReference type="InterPro" id="IPR059238">
    <property type="entry name" value="UBX1_UBXN9"/>
</dbReference>
<dbReference type="Proteomes" id="UP000807716">
    <property type="component" value="Unassembled WGS sequence"/>
</dbReference>
<feature type="region of interest" description="Disordered" evidence="1">
    <location>
        <begin position="708"/>
        <end position="771"/>
    </location>
</feature>
<protein>
    <recommendedName>
        <fullName evidence="2">UBX domain-containing protein</fullName>
    </recommendedName>
</protein>
<organism evidence="3 4">
    <name type="scientific">Actinomortierella ambigua</name>
    <dbReference type="NCBI Taxonomy" id="1343610"/>
    <lineage>
        <taxon>Eukaryota</taxon>
        <taxon>Fungi</taxon>
        <taxon>Fungi incertae sedis</taxon>
        <taxon>Mucoromycota</taxon>
        <taxon>Mortierellomycotina</taxon>
        <taxon>Mortierellomycetes</taxon>
        <taxon>Mortierellales</taxon>
        <taxon>Mortierellaceae</taxon>
        <taxon>Actinomortierella</taxon>
    </lineage>
</organism>
<dbReference type="InterPro" id="IPR021569">
    <property type="entry name" value="TUG-UBL1"/>
</dbReference>
<dbReference type="GO" id="GO:0005737">
    <property type="term" value="C:cytoplasm"/>
    <property type="evidence" value="ECO:0007669"/>
    <property type="project" value="TreeGrafter"/>
</dbReference>
<dbReference type="SUPFAM" id="SSF54236">
    <property type="entry name" value="Ubiquitin-like"/>
    <property type="match status" value="2"/>
</dbReference>
<dbReference type="EMBL" id="JAAAJB010000080">
    <property type="protein sequence ID" value="KAG0267186.1"/>
    <property type="molecule type" value="Genomic_DNA"/>
</dbReference>
<feature type="compositionally biased region" description="Low complexity" evidence="1">
    <location>
        <begin position="498"/>
        <end position="507"/>
    </location>
</feature>
<evidence type="ECO:0000313" key="3">
    <source>
        <dbReference type="EMBL" id="KAG0267186.1"/>
    </source>
</evidence>
<dbReference type="OrthoDB" id="440781at2759"/>
<dbReference type="InterPro" id="IPR001012">
    <property type="entry name" value="UBX_dom"/>
</dbReference>
<dbReference type="GO" id="GO:0012506">
    <property type="term" value="C:vesicle membrane"/>
    <property type="evidence" value="ECO:0007669"/>
    <property type="project" value="TreeGrafter"/>
</dbReference>
<gene>
    <name evidence="3" type="ORF">DFQ27_009090</name>
</gene>
<feature type="region of interest" description="Disordered" evidence="1">
    <location>
        <begin position="460"/>
        <end position="554"/>
    </location>
</feature>
<dbReference type="Pfam" id="PF00789">
    <property type="entry name" value="UBX"/>
    <property type="match status" value="1"/>
</dbReference>
<dbReference type="PANTHER" id="PTHR46467">
    <property type="entry name" value="TETHER CONTAINING UBX DOMAIN FOR GLUT4"/>
    <property type="match status" value="1"/>
</dbReference>
<dbReference type="Gene3D" id="3.10.20.90">
    <property type="entry name" value="Phosphatidylinositol 3-kinase Catalytic Subunit, Chain A, domain 1"/>
    <property type="match status" value="2"/>
</dbReference>
<keyword evidence="4" id="KW-1185">Reference proteome</keyword>
<feature type="compositionally biased region" description="Low complexity" evidence="1">
    <location>
        <begin position="230"/>
        <end position="244"/>
    </location>
</feature>
<feature type="domain" description="UBX" evidence="2">
    <location>
        <begin position="604"/>
        <end position="681"/>
    </location>
</feature>
<name>A0A9P6QFB7_9FUNG</name>
<dbReference type="SMART" id="SM00166">
    <property type="entry name" value="UBX"/>
    <property type="match status" value="1"/>
</dbReference>
<dbReference type="PROSITE" id="PS50033">
    <property type="entry name" value="UBX"/>
    <property type="match status" value="1"/>
</dbReference>
<sequence>MSNLTVLLGGAKKQLIKTTPTMILRDVVNEVCTKQGYSDPESYGLKNGRTTLDLSLRIRYVNIAPGAKLELIKVPKNKSAPSNVNIALQLEDGERRVQAFPVTSTLWEVLIAFEQASGGTLNVTRRTAKPTSSSKNIFSLARLNKSKSPSEVYLLPVVILLEREYVTIEKLKTTTLQLTGLTSGNALMRVLMRFTDASIDDFMEDIVKEYPRPGADGATSPTLQATAVASPPTSSSTSKSTLTSVRPASVASNGEPSPMDVDPTPAIPEPAETRSAVVPTTLERSQPAPFVMPLMTARSGSVTTDKREGIVLSPGASATSPTVNDGPIQGPSAEESMNTAMIEANHEIRQLREQQAQAVITDRVMRLARAQDGSDRDRFVRSIPAADFTDEPTELEEPVTPVAVAVAAGVPVAVNASVSAVQSQEELVRQIARRVSQQMRSASARGDSTLDRYSLIAQEIEKEQRSGTLPISPGGSRENSMSQPKSKSPSPPPRKDSSSSVSSQSSSVAAATAEPVVRPSPPSSASAPKPPTTITPLNVRVFRPPEDSSTPLSNQIELPDDFYTLSSQELLSLLNSQKRAREVEESRAFKTSQMRAEEEKAREQKYPKTILRIRFPDRVQLQATFASSSTTVQQLYRWVASVCIGQGEKFELYTTPPKKVLKEDRQTLYQAGLAPQSIVYFSWKDSQLNHHAPFLKVEYLSKMEDLPLPGGGGSSGSEAAVEQVQVQSAAPSPSTAATGAPGATGVPGTRTGAGERASGGSGVPKWMKLTK</sequence>